<evidence type="ECO:0000256" key="1">
    <source>
        <dbReference type="SAM" id="MobiDB-lite"/>
    </source>
</evidence>
<organism evidence="2 3">
    <name type="scientific">Canna indica</name>
    <name type="common">Indian-shot</name>
    <dbReference type="NCBI Taxonomy" id="4628"/>
    <lineage>
        <taxon>Eukaryota</taxon>
        <taxon>Viridiplantae</taxon>
        <taxon>Streptophyta</taxon>
        <taxon>Embryophyta</taxon>
        <taxon>Tracheophyta</taxon>
        <taxon>Spermatophyta</taxon>
        <taxon>Magnoliopsida</taxon>
        <taxon>Liliopsida</taxon>
        <taxon>Zingiberales</taxon>
        <taxon>Cannaceae</taxon>
        <taxon>Canna</taxon>
    </lineage>
</organism>
<gene>
    <name evidence="2" type="ORF">Cni_G21587</name>
</gene>
<dbReference type="Proteomes" id="UP001327560">
    <property type="component" value="Chromosome 7"/>
</dbReference>
<dbReference type="Pfam" id="PF14617">
    <property type="entry name" value="CMS1"/>
    <property type="match status" value="1"/>
</dbReference>
<dbReference type="GO" id="GO:0005634">
    <property type="term" value="C:nucleus"/>
    <property type="evidence" value="ECO:0007669"/>
    <property type="project" value="TreeGrafter"/>
</dbReference>
<dbReference type="InterPro" id="IPR032704">
    <property type="entry name" value="Cms1"/>
</dbReference>
<accession>A0AAQ3KQ73</accession>
<dbReference type="EMBL" id="CP136896">
    <property type="protein sequence ID" value="WOL12819.1"/>
    <property type="molecule type" value="Genomic_DNA"/>
</dbReference>
<reference evidence="2 3" key="1">
    <citation type="submission" date="2023-10" db="EMBL/GenBank/DDBJ databases">
        <title>Chromosome-scale genome assembly provides insights into flower coloration mechanisms of Canna indica.</title>
        <authorList>
            <person name="Li C."/>
        </authorList>
    </citation>
    <scope>NUCLEOTIDE SEQUENCE [LARGE SCALE GENOMIC DNA]</scope>
    <source>
        <tissue evidence="2">Flower</tissue>
    </source>
</reference>
<dbReference type="GO" id="GO:0030686">
    <property type="term" value="C:90S preribosome"/>
    <property type="evidence" value="ECO:0007669"/>
    <property type="project" value="TreeGrafter"/>
</dbReference>
<protein>
    <submittedName>
        <fullName evidence="2">Protein CMSS1</fullName>
    </submittedName>
</protein>
<dbReference type="AlphaFoldDB" id="A0AAQ3KQ73"/>
<dbReference type="PANTHER" id="PTHR24030:SF0">
    <property type="entry name" value="PROTEIN CMSS1"/>
    <property type="match status" value="1"/>
</dbReference>
<feature type="compositionally biased region" description="Basic and acidic residues" evidence="1">
    <location>
        <begin position="54"/>
        <end position="65"/>
    </location>
</feature>
<evidence type="ECO:0000313" key="3">
    <source>
        <dbReference type="Proteomes" id="UP001327560"/>
    </source>
</evidence>
<dbReference type="PANTHER" id="PTHR24030">
    <property type="entry name" value="PROTEIN CMSS1"/>
    <property type="match status" value="1"/>
</dbReference>
<sequence length="307" mass="34203">MVAITKPKAPKPSQSGDRSRSKPLSRRPIEKKNNKKGGRGSGKNPNLIPLGKNKILDERKKKKEEEETEEDGDKREESSSDATLLISTTPAAQQLRFFLDLFQTANKVKLSPLELDAFKDTCMVELADGVEQNVDNLCDHMKSAFGSSWREALSEGQLAEGEIDVGTPALLIISTSALRSLELLRGLKSLTRECRPAKLFAKHMKVEDQVTSLKTRVNIASGTPSRIKKLIDVDALSLSRVGMVLLDMHRDVKGYSLFTLPQVSTEFWDLYKTHLQPRLSQGDMRICLYGAIPINEKRGKKAIKSDE</sequence>
<keyword evidence="3" id="KW-1185">Reference proteome</keyword>
<name>A0AAQ3KQ73_9LILI</name>
<evidence type="ECO:0000313" key="2">
    <source>
        <dbReference type="EMBL" id="WOL12819.1"/>
    </source>
</evidence>
<proteinExistence type="predicted"/>
<feature type="region of interest" description="Disordered" evidence="1">
    <location>
        <begin position="1"/>
        <end position="85"/>
    </location>
</feature>